<evidence type="ECO:0000313" key="14">
    <source>
        <dbReference type="EMBL" id="RUQ60435.1"/>
    </source>
</evidence>
<reference evidence="14 15" key="1">
    <citation type="submission" date="2018-12" db="EMBL/GenBank/DDBJ databases">
        <authorList>
            <person name="Yang Y."/>
        </authorList>
    </citation>
    <scope>NUCLEOTIDE SEQUENCE [LARGE SCALE GENOMIC DNA]</scope>
    <source>
        <strain evidence="14 15">GSF71</strain>
    </source>
</reference>
<keyword evidence="4 9" id="KW-1003">Cell membrane</keyword>
<keyword evidence="6 9" id="KW-0812">Transmembrane</keyword>
<feature type="domain" description="AprE-like beta-barrel" evidence="13">
    <location>
        <begin position="362"/>
        <end position="449"/>
    </location>
</feature>
<evidence type="ECO:0000256" key="8">
    <source>
        <dbReference type="ARBA" id="ARBA00023136"/>
    </source>
</evidence>
<evidence type="ECO:0000256" key="3">
    <source>
        <dbReference type="ARBA" id="ARBA00022448"/>
    </source>
</evidence>
<gene>
    <name evidence="14" type="ORF">EJ913_30540</name>
</gene>
<evidence type="ECO:0000313" key="15">
    <source>
        <dbReference type="Proteomes" id="UP000280346"/>
    </source>
</evidence>
<dbReference type="AlphaFoldDB" id="A0A3S0X6J1"/>
<feature type="region of interest" description="Disordered" evidence="11">
    <location>
        <begin position="1"/>
        <end position="34"/>
    </location>
</feature>
<keyword evidence="5 9" id="KW-0997">Cell inner membrane</keyword>
<evidence type="ECO:0000256" key="1">
    <source>
        <dbReference type="ARBA" id="ARBA00004377"/>
    </source>
</evidence>
<feature type="compositionally biased region" description="Low complexity" evidence="11">
    <location>
        <begin position="1"/>
        <end position="17"/>
    </location>
</feature>
<sequence>MTTLTTTFPTPLQPAQPHHQPESNQSKPTRKSMQITSLHTLRSMVPETSIGGLLAGGFLVLAVGLGGMTGWAAIAPLHSAISASGALAPETGRKVVKHTEGGPIGEILVREGDKVKAGQVLMRLDSTEAATRLEMLNASWLDTMALEARLSAELFEKSAIEWPKDLTDRRDSIPAVETSMRNQDKLFQVRRSQLETEAKLSQERVATLGEEARSLEQQRVFLAREMKLSEEDMRITQGLLDRGNSTRTKMVEQQKENAQLHARDHELEARISQSRQAAVDAQGDLVRRRSDFREKVLIDLEKARGDNQKYAEQIRDARNRLDNRAIKAPGEGTVVMYGHPAVGGTIAANEPVLDVVPDESALLAEVKVQPKDIKSLAVDLPVKVQLTAYDSRVVGSLDGTVSYVSADRVTDPMTRQEHYLVRVRLKDSDSHQVHNLKIKAGMPVEARIVLAPRTPLDYLIQPLKQSYVKAFIQE</sequence>
<dbReference type="GO" id="GO:0005886">
    <property type="term" value="C:plasma membrane"/>
    <property type="evidence" value="ECO:0007669"/>
    <property type="project" value="UniProtKB-SubCell"/>
</dbReference>
<feature type="transmembrane region" description="Helical" evidence="9">
    <location>
        <begin position="50"/>
        <end position="74"/>
    </location>
</feature>
<dbReference type="Pfam" id="PF26002">
    <property type="entry name" value="Beta-barrel_AprE"/>
    <property type="match status" value="1"/>
</dbReference>
<evidence type="ECO:0000256" key="11">
    <source>
        <dbReference type="SAM" id="MobiDB-lite"/>
    </source>
</evidence>
<name>A0A3S0X6J1_9PROT</name>
<dbReference type="PRINTS" id="PR01490">
    <property type="entry name" value="RTXTOXIND"/>
</dbReference>
<dbReference type="OrthoDB" id="9810980at2"/>
<dbReference type="InterPro" id="IPR058781">
    <property type="entry name" value="HH_AprE-like"/>
</dbReference>
<accession>A0A3S0X6J1</accession>
<evidence type="ECO:0000256" key="4">
    <source>
        <dbReference type="ARBA" id="ARBA00022475"/>
    </source>
</evidence>
<evidence type="ECO:0000259" key="13">
    <source>
        <dbReference type="Pfam" id="PF26002"/>
    </source>
</evidence>
<dbReference type="InterPro" id="IPR058982">
    <property type="entry name" value="Beta-barrel_AprE"/>
</dbReference>
<evidence type="ECO:0000256" key="6">
    <source>
        <dbReference type="ARBA" id="ARBA00022692"/>
    </source>
</evidence>
<dbReference type="NCBIfam" id="TIGR01843">
    <property type="entry name" value="type_I_hlyD"/>
    <property type="match status" value="1"/>
</dbReference>
<feature type="coiled-coil region" evidence="10">
    <location>
        <begin position="191"/>
        <end position="232"/>
    </location>
</feature>
<keyword evidence="8 9" id="KW-0472">Membrane</keyword>
<organism evidence="14 15">
    <name type="scientific">Azospirillum doebereinerae</name>
    <dbReference type="NCBI Taxonomy" id="92933"/>
    <lineage>
        <taxon>Bacteria</taxon>
        <taxon>Pseudomonadati</taxon>
        <taxon>Pseudomonadota</taxon>
        <taxon>Alphaproteobacteria</taxon>
        <taxon>Rhodospirillales</taxon>
        <taxon>Azospirillaceae</taxon>
        <taxon>Azospirillum</taxon>
    </lineage>
</organism>
<evidence type="ECO:0000256" key="2">
    <source>
        <dbReference type="ARBA" id="ARBA00009477"/>
    </source>
</evidence>
<evidence type="ECO:0000256" key="9">
    <source>
        <dbReference type="RuleBase" id="RU365093"/>
    </source>
</evidence>
<evidence type="ECO:0000256" key="7">
    <source>
        <dbReference type="ARBA" id="ARBA00022989"/>
    </source>
</evidence>
<keyword evidence="15" id="KW-1185">Reference proteome</keyword>
<evidence type="ECO:0000256" key="10">
    <source>
        <dbReference type="SAM" id="Coils"/>
    </source>
</evidence>
<dbReference type="EMBL" id="RZIJ01000053">
    <property type="protein sequence ID" value="RUQ60435.1"/>
    <property type="molecule type" value="Genomic_DNA"/>
</dbReference>
<dbReference type="InterPro" id="IPR050739">
    <property type="entry name" value="MFP"/>
</dbReference>
<keyword evidence="10" id="KW-0175">Coiled coil</keyword>
<protein>
    <recommendedName>
        <fullName evidence="9">Membrane fusion protein (MFP) family protein</fullName>
    </recommendedName>
</protein>
<comment type="similarity">
    <text evidence="2 9">Belongs to the membrane fusion protein (MFP) (TC 8.A.1) family.</text>
</comment>
<proteinExistence type="inferred from homology"/>
<feature type="compositionally biased region" description="Polar residues" evidence="11">
    <location>
        <begin position="22"/>
        <end position="34"/>
    </location>
</feature>
<dbReference type="Proteomes" id="UP000280346">
    <property type="component" value="Unassembled WGS sequence"/>
</dbReference>
<evidence type="ECO:0000256" key="5">
    <source>
        <dbReference type="ARBA" id="ARBA00022519"/>
    </source>
</evidence>
<dbReference type="InterPro" id="IPR010129">
    <property type="entry name" value="T1SS_HlyD"/>
</dbReference>
<dbReference type="Pfam" id="PF25994">
    <property type="entry name" value="HH_AprE"/>
    <property type="match status" value="1"/>
</dbReference>
<dbReference type="PANTHER" id="PTHR30386:SF17">
    <property type="entry name" value="ALKALINE PROTEASE SECRETION PROTEIN APRE"/>
    <property type="match status" value="1"/>
</dbReference>
<dbReference type="RefSeq" id="WP_127005110.1">
    <property type="nucleotide sequence ID" value="NZ_CP173191.1"/>
</dbReference>
<dbReference type="Gene3D" id="2.40.30.170">
    <property type="match status" value="1"/>
</dbReference>
<dbReference type="Gene3D" id="2.40.50.100">
    <property type="match status" value="1"/>
</dbReference>
<dbReference type="GO" id="GO:0015031">
    <property type="term" value="P:protein transport"/>
    <property type="evidence" value="ECO:0007669"/>
    <property type="project" value="InterPro"/>
</dbReference>
<keyword evidence="3 9" id="KW-0813">Transport</keyword>
<feature type="domain" description="AprE-like long alpha-helical hairpin" evidence="12">
    <location>
        <begin position="130"/>
        <end position="319"/>
    </location>
</feature>
<keyword evidence="7 9" id="KW-1133">Transmembrane helix</keyword>
<comment type="subcellular location">
    <subcellularLocation>
        <location evidence="1 9">Cell inner membrane</location>
        <topology evidence="1 9">Single-pass membrane protein</topology>
    </subcellularLocation>
</comment>
<comment type="caution">
    <text evidence="14">The sequence shown here is derived from an EMBL/GenBank/DDBJ whole genome shotgun (WGS) entry which is preliminary data.</text>
</comment>
<evidence type="ECO:0000259" key="12">
    <source>
        <dbReference type="Pfam" id="PF25994"/>
    </source>
</evidence>
<dbReference type="PANTHER" id="PTHR30386">
    <property type="entry name" value="MEMBRANE FUSION SUBUNIT OF EMRAB-TOLC MULTIDRUG EFFLUX PUMP"/>
    <property type="match status" value="1"/>
</dbReference>